<organism evidence="2 3">
    <name type="scientific">Endocarpon pusillum (strain Z07020 / HMAS-L-300199)</name>
    <name type="common">Lichen-forming fungus</name>
    <dbReference type="NCBI Taxonomy" id="1263415"/>
    <lineage>
        <taxon>Eukaryota</taxon>
        <taxon>Fungi</taxon>
        <taxon>Dikarya</taxon>
        <taxon>Ascomycota</taxon>
        <taxon>Pezizomycotina</taxon>
        <taxon>Eurotiomycetes</taxon>
        <taxon>Chaetothyriomycetidae</taxon>
        <taxon>Verrucariales</taxon>
        <taxon>Verrucariaceae</taxon>
        <taxon>Endocarpon</taxon>
    </lineage>
</organism>
<evidence type="ECO:0000313" key="2">
    <source>
        <dbReference type="EMBL" id="ERF77063.1"/>
    </source>
</evidence>
<dbReference type="GeneID" id="19241224"/>
<dbReference type="EMBL" id="KE720666">
    <property type="protein sequence ID" value="ERF77063.1"/>
    <property type="molecule type" value="Genomic_DNA"/>
</dbReference>
<accession>U1GX27</accession>
<dbReference type="RefSeq" id="XP_007785573.1">
    <property type="nucleotide sequence ID" value="XM_007787383.1"/>
</dbReference>
<sequence length="87" mass="9378">MAPLHHPLYSRGSSRRSSDPLFLRSQSYCEFPSLDNFSSSSFLSAKGWPAPRSKASSAPSVAAPRDWSDHEHEHEHKGIGGSGGVVG</sequence>
<gene>
    <name evidence="2" type="ORF">EPUS_06281</name>
</gene>
<dbReference type="HOGENOM" id="CLU_2483351_0_0_1"/>
<protein>
    <submittedName>
        <fullName evidence="2">Uncharacterized protein</fullName>
    </submittedName>
</protein>
<reference evidence="3" key="1">
    <citation type="journal article" date="2014" name="BMC Genomics">
        <title>Genome characteristics reveal the impact of lichenization on lichen-forming fungus Endocarpon pusillum Hedwig (Verrucariales, Ascomycota).</title>
        <authorList>
            <person name="Wang Y.-Y."/>
            <person name="Liu B."/>
            <person name="Zhang X.-Y."/>
            <person name="Zhou Q.-M."/>
            <person name="Zhang T."/>
            <person name="Li H."/>
            <person name="Yu Y.-F."/>
            <person name="Zhang X.-L."/>
            <person name="Hao X.-Y."/>
            <person name="Wang M."/>
            <person name="Wang L."/>
            <person name="Wei J.-C."/>
        </authorList>
    </citation>
    <scope>NUCLEOTIDE SEQUENCE [LARGE SCALE GENOMIC DNA]</scope>
    <source>
        <strain evidence="3">Z07020 / HMAS-L-300199</strain>
    </source>
</reference>
<evidence type="ECO:0000313" key="3">
    <source>
        <dbReference type="Proteomes" id="UP000019373"/>
    </source>
</evidence>
<evidence type="ECO:0000256" key="1">
    <source>
        <dbReference type="SAM" id="MobiDB-lite"/>
    </source>
</evidence>
<dbReference type="Proteomes" id="UP000019373">
    <property type="component" value="Unassembled WGS sequence"/>
</dbReference>
<proteinExistence type="predicted"/>
<keyword evidence="3" id="KW-1185">Reference proteome</keyword>
<feature type="region of interest" description="Disordered" evidence="1">
    <location>
        <begin position="45"/>
        <end position="87"/>
    </location>
</feature>
<dbReference type="AlphaFoldDB" id="U1GX27"/>
<feature type="compositionally biased region" description="Low complexity" evidence="1">
    <location>
        <begin position="45"/>
        <end position="64"/>
    </location>
</feature>
<feature type="compositionally biased region" description="Basic and acidic residues" evidence="1">
    <location>
        <begin position="66"/>
        <end position="78"/>
    </location>
</feature>
<name>U1GX27_ENDPU</name>